<proteinExistence type="predicted"/>
<feature type="region of interest" description="Disordered" evidence="1">
    <location>
        <begin position="24"/>
        <end position="67"/>
    </location>
</feature>
<comment type="caution">
    <text evidence="2">The sequence shown here is derived from an EMBL/GenBank/DDBJ whole genome shotgun (WGS) entry which is preliminary data.</text>
</comment>
<name>A0AAD9GPG2_9STRA</name>
<dbReference type="Proteomes" id="UP001259832">
    <property type="component" value="Unassembled WGS sequence"/>
</dbReference>
<evidence type="ECO:0000256" key="1">
    <source>
        <dbReference type="SAM" id="MobiDB-lite"/>
    </source>
</evidence>
<organism evidence="2 3">
    <name type="scientific">Phytophthora citrophthora</name>
    <dbReference type="NCBI Taxonomy" id="4793"/>
    <lineage>
        <taxon>Eukaryota</taxon>
        <taxon>Sar</taxon>
        <taxon>Stramenopiles</taxon>
        <taxon>Oomycota</taxon>
        <taxon>Peronosporomycetes</taxon>
        <taxon>Peronosporales</taxon>
        <taxon>Peronosporaceae</taxon>
        <taxon>Phytophthora</taxon>
    </lineage>
</organism>
<sequence length="67" mass="7379">MDERKDCKYGTSCTIKQCLFKHAGGPSIMTSKQNKTEVRIASPPKETMSKKKSSPTKPKKPAVSKHG</sequence>
<accession>A0AAD9GPG2</accession>
<reference evidence="2" key="1">
    <citation type="submission" date="2023-08" db="EMBL/GenBank/DDBJ databases">
        <title>Reference Genome Resource for the Citrus Pathogen Phytophthora citrophthora.</title>
        <authorList>
            <person name="Moller H."/>
            <person name="Coetzee B."/>
            <person name="Rose L.J."/>
            <person name="Van Niekerk J.M."/>
        </authorList>
    </citation>
    <scope>NUCLEOTIDE SEQUENCE</scope>
    <source>
        <strain evidence="2">STE-U-9442</strain>
    </source>
</reference>
<keyword evidence="3" id="KW-1185">Reference proteome</keyword>
<gene>
    <name evidence="2" type="ORF">P3T76_007002</name>
</gene>
<evidence type="ECO:0008006" key="4">
    <source>
        <dbReference type="Google" id="ProtNLM"/>
    </source>
</evidence>
<dbReference type="AlphaFoldDB" id="A0AAD9GPG2"/>
<evidence type="ECO:0000313" key="2">
    <source>
        <dbReference type="EMBL" id="KAK1941938.1"/>
    </source>
</evidence>
<feature type="compositionally biased region" description="Basic residues" evidence="1">
    <location>
        <begin position="50"/>
        <end position="67"/>
    </location>
</feature>
<evidence type="ECO:0000313" key="3">
    <source>
        <dbReference type="Proteomes" id="UP001259832"/>
    </source>
</evidence>
<dbReference type="EMBL" id="JASMQC010000011">
    <property type="protein sequence ID" value="KAK1941938.1"/>
    <property type="molecule type" value="Genomic_DNA"/>
</dbReference>
<protein>
    <recommendedName>
        <fullName evidence="4">C3H1-type domain-containing protein</fullName>
    </recommendedName>
</protein>